<keyword evidence="3" id="KW-1185">Reference proteome</keyword>
<name>A0A0R3Q5B3_9BILA</name>
<evidence type="ECO:0000256" key="1">
    <source>
        <dbReference type="SAM" id="MobiDB-lite"/>
    </source>
</evidence>
<dbReference type="WBParaSite" id="BTMF_0000150301-mRNA-1">
    <property type="protein sequence ID" value="BTMF_0000150301-mRNA-1"/>
    <property type="gene ID" value="BTMF_0000150301"/>
</dbReference>
<evidence type="ECO:0000313" key="3">
    <source>
        <dbReference type="Proteomes" id="UP000280834"/>
    </source>
</evidence>
<dbReference type="Proteomes" id="UP000280834">
    <property type="component" value="Unassembled WGS sequence"/>
</dbReference>
<evidence type="ECO:0000313" key="4">
    <source>
        <dbReference type="WBParaSite" id="BTMF_0000150301-mRNA-1"/>
    </source>
</evidence>
<protein>
    <submittedName>
        <fullName evidence="2 4">Uncharacterized protein</fullName>
    </submittedName>
</protein>
<evidence type="ECO:0000313" key="2">
    <source>
        <dbReference type="EMBL" id="VDO08764.1"/>
    </source>
</evidence>
<feature type="compositionally biased region" description="Basic and acidic residues" evidence="1">
    <location>
        <begin position="13"/>
        <end position="25"/>
    </location>
</feature>
<gene>
    <name evidence="2" type="ORF">BTMF_LOCUS845</name>
</gene>
<feature type="region of interest" description="Disordered" evidence="1">
    <location>
        <begin position="129"/>
        <end position="184"/>
    </location>
</feature>
<reference evidence="2 3" key="2">
    <citation type="submission" date="2018-11" db="EMBL/GenBank/DDBJ databases">
        <authorList>
            <consortium name="Pathogen Informatics"/>
        </authorList>
    </citation>
    <scope>NUCLEOTIDE SEQUENCE [LARGE SCALE GENOMIC DNA]</scope>
</reference>
<dbReference type="AlphaFoldDB" id="A0A0R3Q5B3"/>
<dbReference type="EMBL" id="UZAG01000531">
    <property type="protein sequence ID" value="VDO08764.1"/>
    <property type="molecule type" value="Genomic_DNA"/>
</dbReference>
<accession>A0A0R3Q5B3</accession>
<organism evidence="4">
    <name type="scientific">Brugia timori</name>
    <dbReference type="NCBI Taxonomy" id="42155"/>
    <lineage>
        <taxon>Eukaryota</taxon>
        <taxon>Metazoa</taxon>
        <taxon>Ecdysozoa</taxon>
        <taxon>Nematoda</taxon>
        <taxon>Chromadorea</taxon>
        <taxon>Rhabditida</taxon>
        <taxon>Spirurina</taxon>
        <taxon>Spiruromorpha</taxon>
        <taxon>Filarioidea</taxon>
        <taxon>Onchocercidae</taxon>
        <taxon>Brugia</taxon>
    </lineage>
</organism>
<proteinExistence type="predicted"/>
<feature type="region of interest" description="Disordered" evidence="1">
    <location>
        <begin position="1"/>
        <end position="25"/>
    </location>
</feature>
<reference evidence="4" key="1">
    <citation type="submission" date="2017-02" db="UniProtKB">
        <authorList>
            <consortium name="WormBaseParasite"/>
        </authorList>
    </citation>
    <scope>IDENTIFICATION</scope>
</reference>
<sequence>MIPLNTPESSPSGKERPNKIQINEDKNEIVEFEKDECTLQVRKKKKDLDAFGYSKKYDARLFYNLRQAQKGRKVNEKQVIQEAGENIVSDVIHGQNTELDNTQSALNKNLEKKVDQASKNVEINQRVTVKRSAESPLHSPPSKKGRKNKVQITRVSPVKTRSKTRPKVIDLPATNTRSKKRIKK</sequence>
<feature type="compositionally biased region" description="Polar residues" evidence="1">
    <location>
        <begin position="1"/>
        <end position="12"/>
    </location>
</feature>